<dbReference type="GO" id="GO:0005524">
    <property type="term" value="F:ATP binding"/>
    <property type="evidence" value="ECO:0007669"/>
    <property type="project" value="UniProtKB-KW"/>
</dbReference>
<feature type="transmembrane region" description="Helical" evidence="7">
    <location>
        <begin position="160"/>
        <end position="179"/>
    </location>
</feature>
<evidence type="ECO:0000313" key="10">
    <source>
        <dbReference type="EMBL" id="BDW83836.1"/>
    </source>
</evidence>
<keyword evidence="2 7" id="KW-0812">Transmembrane</keyword>
<evidence type="ECO:0000256" key="3">
    <source>
        <dbReference type="ARBA" id="ARBA00022741"/>
    </source>
</evidence>
<organism evidence="10 11">
    <name type="scientific">Roseicyclus marinus</name>
    <dbReference type="NCBI Taxonomy" id="2161673"/>
    <lineage>
        <taxon>Bacteria</taxon>
        <taxon>Pseudomonadati</taxon>
        <taxon>Pseudomonadota</taxon>
        <taxon>Alphaproteobacteria</taxon>
        <taxon>Rhodobacterales</taxon>
        <taxon>Roseobacteraceae</taxon>
        <taxon>Roseicyclus</taxon>
    </lineage>
</organism>
<reference evidence="10 11" key="1">
    <citation type="submission" date="2023-01" db="EMBL/GenBank/DDBJ databases">
        <title>Complete genome sequence of Roseicyclus marinus strain Dej080120_10.</title>
        <authorList>
            <person name="Ueki S."/>
            <person name="Maruyama F."/>
        </authorList>
    </citation>
    <scope>NUCLEOTIDE SEQUENCE [LARGE SCALE GENOMIC DNA]</scope>
    <source>
        <strain evidence="10 11">Dej080120_10</strain>
    </source>
</reference>
<evidence type="ECO:0000256" key="2">
    <source>
        <dbReference type="ARBA" id="ARBA00022692"/>
    </source>
</evidence>
<keyword evidence="10" id="KW-0378">Hydrolase</keyword>
<dbReference type="GO" id="GO:0030256">
    <property type="term" value="C:type I protein secretion system complex"/>
    <property type="evidence" value="ECO:0007669"/>
    <property type="project" value="InterPro"/>
</dbReference>
<accession>A0AA48KL93</accession>
<feature type="transmembrane region" description="Helical" evidence="7">
    <location>
        <begin position="134"/>
        <end position="154"/>
    </location>
</feature>
<dbReference type="GO" id="GO:0016887">
    <property type="term" value="F:ATP hydrolysis activity"/>
    <property type="evidence" value="ECO:0007669"/>
    <property type="project" value="InterPro"/>
</dbReference>
<dbReference type="InterPro" id="IPR011527">
    <property type="entry name" value="ABC1_TM_dom"/>
</dbReference>
<keyword evidence="5 7" id="KW-1133">Transmembrane helix</keyword>
<dbReference type="SUPFAM" id="SSF90123">
    <property type="entry name" value="ABC transporter transmembrane region"/>
    <property type="match status" value="1"/>
</dbReference>
<keyword evidence="4" id="KW-0067">ATP-binding</keyword>
<dbReference type="InterPro" id="IPR003593">
    <property type="entry name" value="AAA+_ATPase"/>
</dbReference>
<comment type="subcellular location">
    <subcellularLocation>
        <location evidence="1">Cell membrane</location>
        <topology evidence="1">Multi-pass membrane protein</topology>
    </subcellularLocation>
</comment>
<dbReference type="InterPro" id="IPR010128">
    <property type="entry name" value="ATPase_T1SS_PrtD-like"/>
</dbReference>
<evidence type="ECO:0000256" key="5">
    <source>
        <dbReference type="ARBA" id="ARBA00022989"/>
    </source>
</evidence>
<dbReference type="GO" id="GO:0006508">
    <property type="term" value="P:proteolysis"/>
    <property type="evidence" value="ECO:0007669"/>
    <property type="project" value="UniProtKB-KW"/>
</dbReference>
<name>A0AA48KL93_9RHOB</name>
<feature type="domain" description="ABC transmembrane type-1" evidence="9">
    <location>
        <begin position="28"/>
        <end position="301"/>
    </location>
</feature>
<dbReference type="RefSeq" id="WP_425328825.1">
    <property type="nucleotide sequence ID" value="NZ_AP027266.1"/>
</dbReference>
<dbReference type="NCBIfam" id="TIGR01842">
    <property type="entry name" value="type_I_sec_PrtD"/>
    <property type="match status" value="1"/>
</dbReference>
<dbReference type="PROSITE" id="PS50893">
    <property type="entry name" value="ABC_TRANSPORTER_2"/>
    <property type="match status" value="1"/>
</dbReference>
<keyword evidence="6 7" id="KW-0472">Membrane</keyword>
<dbReference type="GO" id="GO:0140359">
    <property type="term" value="F:ABC-type transporter activity"/>
    <property type="evidence" value="ECO:0007669"/>
    <property type="project" value="InterPro"/>
</dbReference>
<dbReference type="GO" id="GO:0005886">
    <property type="term" value="C:plasma membrane"/>
    <property type="evidence" value="ECO:0007669"/>
    <property type="project" value="UniProtKB-SubCell"/>
</dbReference>
<evidence type="ECO:0000256" key="4">
    <source>
        <dbReference type="ARBA" id="ARBA00022840"/>
    </source>
</evidence>
<dbReference type="GO" id="GO:0034040">
    <property type="term" value="F:ATPase-coupled lipid transmembrane transporter activity"/>
    <property type="evidence" value="ECO:0007669"/>
    <property type="project" value="TreeGrafter"/>
</dbReference>
<dbReference type="InterPro" id="IPR003439">
    <property type="entry name" value="ABC_transporter-like_ATP-bd"/>
</dbReference>
<dbReference type="GO" id="GO:0008233">
    <property type="term" value="F:peptidase activity"/>
    <property type="evidence" value="ECO:0007669"/>
    <property type="project" value="UniProtKB-KW"/>
</dbReference>
<keyword evidence="3" id="KW-0547">Nucleotide-binding</keyword>
<gene>
    <name evidence="10" type="ORF">MACH21_00130</name>
</gene>
<dbReference type="PROSITE" id="PS00211">
    <property type="entry name" value="ABC_TRANSPORTER_1"/>
    <property type="match status" value="1"/>
</dbReference>
<feature type="domain" description="ABC transporter" evidence="8">
    <location>
        <begin position="332"/>
        <end position="568"/>
    </location>
</feature>
<dbReference type="EMBL" id="AP027266">
    <property type="protein sequence ID" value="BDW83836.1"/>
    <property type="molecule type" value="Genomic_DNA"/>
</dbReference>
<dbReference type="InterPro" id="IPR036640">
    <property type="entry name" value="ABC1_TM_sf"/>
</dbReference>
<dbReference type="GO" id="GO:0030253">
    <property type="term" value="P:protein secretion by the type I secretion system"/>
    <property type="evidence" value="ECO:0007669"/>
    <property type="project" value="InterPro"/>
</dbReference>
<dbReference type="Gene3D" id="3.40.50.300">
    <property type="entry name" value="P-loop containing nucleotide triphosphate hydrolases"/>
    <property type="match status" value="1"/>
</dbReference>
<keyword evidence="11" id="KW-1185">Reference proteome</keyword>
<dbReference type="Pfam" id="PF00005">
    <property type="entry name" value="ABC_tran"/>
    <property type="match status" value="1"/>
</dbReference>
<feature type="transmembrane region" description="Helical" evidence="7">
    <location>
        <begin position="61"/>
        <end position="79"/>
    </location>
</feature>
<dbReference type="Pfam" id="PF00664">
    <property type="entry name" value="ABC_membrane"/>
    <property type="match status" value="1"/>
</dbReference>
<evidence type="ECO:0000259" key="8">
    <source>
        <dbReference type="PROSITE" id="PS50893"/>
    </source>
</evidence>
<dbReference type="PANTHER" id="PTHR24221:SF654">
    <property type="entry name" value="ATP-BINDING CASSETTE SUB-FAMILY B MEMBER 6"/>
    <property type="match status" value="1"/>
</dbReference>
<protein>
    <submittedName>
        <fullName evidence="10">Protease/lipase ABC transporter permease/ATP-binding protein</fullName>
    </submittedName>
</protein>
<proteinExistence type="predicted"/>
<dbReference type="SUPFAM" id="SSF52540">
    <property type="entry name" value="P-loop containing nucleoside triphosphate hydrolases"/>
    <property type="match status" value="1"/>
</dbReference>
<dbReference type="Gene3D" id="1.20.1560.10">
    <property type="entry name" value="ABC transporter type 1, transmembrane domain"/>
    <property type="match status" value="1"/>
</dbReference>
<evidence type="ECO:0000256" key="1">
    <source>
        <dbReference type="ARBA" id="ARBA00004651"/>
    </source>
</evidence>
<sequence length="577" mass="61035">MASPAERVPGPDDLTLFRRRNAWLLWSVALFSMAVNLLMLTGPIYMLQVYDRVLGSGSRETLVALTVLLVFLFLMMAVLDHVRGRVAARYGARLQDNLDGRVFRAALARAGQAGQRQTGLQDLAAVQRLTGAPVFLALFDVPWTPLFLAAIFLFHPWLGWLATLGAVVLVAVTLANRALGSAPMARALAASRAADQVAAEMQTEAELIRALGMGDAAFARWRRQRAMALGEGIRASDVTGGFTTAARTFRLFLQSAILGLGAYLVLRAEMTAGAMIAASILMGRALAPVEQVIGQWPAIAEAAQGWTKLRRLLDEVPVPMPRMPLPRPSARLEVSQLAVLPPGAQAATLRGVAFTIEPGQAIGVIGPSGSGKSTLARAVTGVWRPAAGQIRLDGAALDQYDPDILGRLIGYLPQAVTLFEGTIAENIARLDPAPDSDRVVAAARAAAAHDMILDLPEGYETRVSNLGARLSGGQIQRLGLARALYGDPVLLVLDEPNSALDNDGSLALNAAIKAVKADGRSVLIMAHRPAAIRECDRLLVLSGGVPTLFGPTQDVLARTLVNHADITAAGASKGGVA</sequence>
<dbReference type="KEGG" id="rmai:MACH21_00130"/>
<dbReference type="AlphaFoldDB" id="A0AA48KL93"/>
<dbReference type="InterPro" id="IPR039421">
    <property type="entry name" value="Type_1_exporter"/>
</dbReference>
<dbReference type="PROSITE" id="PS50929">
    <property type="entry name" value="ABC_TM1F"/>
    <property type="match status" value="1"/>
</dbReference>
<evidence type="ECO:0000256" key="7">
    <source>
        <dbReference type="SAM" id="Phobius"/>
    </source>
</evidence>
<dbReference type="Proteomes" id="UP001337723">
    <property type="component" value="Chromosome"/>
</dbReference>
<evidence type="ECO:0000259" key="9">
    <source>
        <dbReference type="PROSITE" id="PS50929"/>
    </source>
</evidence>
<dbReference type="InterPro" id="IPR017871">
    <property type="entry name" value="ABC_transporter-like_CS"/>
</dbReference>
<dbReference type="SMART" id="SM00382">
    <property type="entry name" value="AAA"/>
    <property type="match status" value="1"/>
</dbReference>
<keyword evidence="10" id="KW-0645">Protease</keyword>
<evidence type="ECO:0000313" key="11">
    <source>
        <dbReference type="Proteomes" id="UP001337723"/>
    </source>
</evidence>
<evidence type="ECO:0000256" key="6">
    <source>
        <dbReference type="ARBA" id="ARBA00023136"/>
    </source>
</evidence>
<dbReference type="InterPro" id="IPR027417">
    <property type="entry name" value="P-loop_NTPase"/>
</dbReference>
<dbReference type="PANTHER" id="PTHR24221">
    <property type="entry name" value="ATP-BINDING CASSETTE SUB-FAMILY B"/>
    <property type="match status" value="1"/>
</dbReference>
<feature type="transmembrane region" description="Helical" evidence="7">
    <location>
        <begin position="21"/>
        <end position="41"/>
    </location>
</feature>